<feature type="transmembrane region" description="Helical" evidence="8">
    <location>
        <begin position="232"/>
        <end position="256"/>
    </location>
</feature>
<feature type="transmembrane region" description="Helical" evidence="8">
    <location>
        <begin position="183"/>
        <end position="206"/>
    </location>
</feature>
<evidence type="ECO:0000256" key="8">
    <source>
        <dbReference type="SAM" id="Phobius"/>
    </source>
</evidence>
<feature type="transmembrane region" description="Helical" evidence="8">
    <location>
        <begin position="320"/>
        <end position="337"/>
    </location>
</feature>
<keyword evidence="5 8" id="KW-0812">Transmembrane</keyword>
<reference evidence="10 11" key="1">
    <citation type="journal article" date="2016" name="Nat. Commun.">
        <title>Thousands of microbial genomes shed light on interconnected biogeochemical processes in an aquifer system.</title>
        <authorList>
            <person name="Anantharaman K."/>
            <person name="Brown C.T."/>
            <person name="Hug L.A."/>
            <person name="Sharon I."/>
            <person name="Castelle C.J."/>
            <person name="Probst A.J."/>
            <person name="Thomas B.C."/>
            <person name="Singh A."/>
            <person name="Wilkins M.J."/>
            <person name="Karaoz U."/>
            <person name="Brodie E.L."/>
            <person name="Williams K.H."/>
            <person name="Hubbard S.S."/>
            <person name="Banfield J.F."/>
        </authorList>
    </citation>
    <scope>NUCLEOTIDE SEQUENCE [LARGE SCALE GENOMIC DNA]</scope>
</reference>
<evidence type="ECO:0000256" key="1">
    <source>
        <dbReference type="ARBA" id="ARBA00004651"/>
    </source>
</evidence>
<keyword evidence="6 8" id="KW-1133">Transmembrane helix</keyword>
<keyword evidence="4" id="KW-1003">Cell membrane</keyword>
<dbReference type="InterPro" id="IPR013525">
    <property type="entry name" value="ABC2_TM"/>
</dbReference>
<dbReference type="Pfam" id="PF12698">
    <property type="entry name" value="ABC2_membrane_3"/>
    <property type="match status" value="1"/>
</dbReference>
<comment type="caution">
    <text evidence="10">The sequence shown here is derived from an EMBL/GenBank/DDBJ whole genome shotgun (WGS) entry which is preliminary data.</text>
</comment>
<keyword evidence="3" id="KW-0813">Transport</keyword>
<evidence type="ECO:0000256" key="4">
    <source>
        <dbReference type="ARBA" id="ARBA00022475"/>
    </source>
</evidence>
<protein>
    <recommendedName>
        <fullName evidence="9">ABC transmembrane type-2 domain-containing protein</fullName>
    </recommendedName>
</protein>
<comment type="similarity">
    <text evidence="2">Belongs to the ABC-2 integral membrane protein family.</text>
</comment>
<dbReference type="PROSITE" id="PS51012">
    <property type="entry name" value="ABC_TM2"/>
    <property type="match status" value="1"/>
</dbReference>
<evidence type="ECO:0000313" key="10">
    <source>
        <dbReference type="EMBL" id="OGC40858.1"/>
    </source>
</evidence>
<dbReference type="AlphaFoldDB" id="A0A1F4U7C8"/>
<dbReference type="InterPro" id="IPR047817">
    <property type="entry name" value="ABC2_TM_bact-type"/>
</dbReference>
<evidence type="ECO:0000256" key="2">
    <source>
        <dbReference type="ARBA" id="ARBA00007783"/>
    </source>
</evidence>
<feature type="transmembrane region" description="Helical" evidence="8">
    <location>
        <begin position="21"/>
        <end position="42"/>
    </location>
</feature>
<keyword evidence="7 8" id="KW-0472">Membrane</keyword>
<evidence type="ECO:0000313" key="11">
    <source>
        <dbReference type="Proteomes" id="UP000179242"/>
    </source>
</evidence>
<dbReference type="PANTHER" id="PTHR30294">
    <property type="entry name" value="MEMBRANE COMPONENT OF ABC TRANSPORTER YHHJ-RELATED"/>
    <property type="match status" value="1"/>
</dbReference>
<evidence type="ECO:0000256" key="7">
    <source>
        <dbReference type="ARBA" id="ARBA00023136"/>
    </source>
</evidence>
<proteinExistence type="inferred from homology"/>
<dbReference type="InterPro" id="IPR051449">
    <property type="entry name" value="ABC-2_transporter_component"/>
</dbReference>
<feature type="transmembrane region" description="Helical" evidence="8">
    <location>
        <begin position="295"/>
        <end position="314"/>
    </location>
</feature>
<dbReference type="Proteomes" id="UP000179242">
    <property type="component" value="Unassembled WGS sequence"/>
</dbReference>
<accession>A0A1F4U7C8</accession>
<evidence type="ECO:0000259" key="9">
    <source>
        <dbReference type="PROSITE" id="PS51012"/>
    </source>
</evidence>
<feature type="domain" description="ABC transmembrane type-2" evidence="9">
    <location>
        <begin position="146"/>
        <end position="375"/>
    </location>
</feature>
<comment type="subcellular location">
    <subcellularLocation>
        <location evidence="1">Cell membrane</location>
        <topology evidence="1">Multi-pass membrane protein</topology>
    </subcellularLocation>
</comment>
<organism evidence="10 11">
    <name type="scientific">candidate division WOR-1 bacterium RIFOXYC2_FULL_46_14</name>
    <dbReference type="NCBI Taxonomy" id="1802587"/>
    <lineage>
        <taxon>Bacteria</taxon>
        <taxon>Bacillati</taxon>
        <taxon>Saganbacteria</taxon>
    </lineage>
</organism>
<evidence type="ECO:0000256" key="5">
    <source>
        <dbReference type="ARBA" id="ARBA00022692"/>
    </source>
</evidence>
<evidence type="ECO:0000256" key="3">
    <source>
        <dbReference type="ARBA" id="ARBA00022448"/>
    </source>
</evidence>
<name>A0A1F4U7C8_UNCSA</name>
<dbReference type="GO" id="GO:0005886">
    <property type="term" value="C:plasma membrane"/>
    <property type="evidence" value="ECO:0007669"/>
    <property type="project" value="UniProtKB-SubCell"/>
</dbReference>
<gene>
    <name evidence="10" type="ORF">A2438_01010</name>
</gene>
<evidence type="ECO:0000256" key="6">
    <source>
        <dbReference type="ARBA" id="ARBA00022989"/>
    </source>
</evidence>
<dbReference type="EMBL" id="MEUJ01000002">
    <property type="protein sequence ID" value="OGC40858.1"/>
    <property type="molecule type" value="Genomic_DNA"/>
</dbReference>
<sequence>MLDSRLFHFMKKEILQLFRDRRMLFIAVIMPIVQLILLGYVASMDIKHLSTAVLDEDKTYYSRDFLRRFGNIEYFDINYYLSNRSQVAPMLDTGQAQLVIYVPSKYGQKIAHGQTADVQFEIDGSNATIASIAKSYVSTIGLTAGTEIYNQRLARQGLMVLSQPLFDLRSRIWYNGDLESRFFYVPGIFAQLLMLISMILTTSSIVREKTRGTMEMLSVTPLRPMEIIAGKLIPFGVVAMFDVIVVFLIATLWFGVPMRGSVFLLFLFCASYLLAGLGTGVLISSFARNERQAGMANLFITSPQMLLSGFMFPIDNMPPFIQFITLFVPLRYLLAIVREIFLKGVGINYLWPQVLPMLLIAVVILTVSVMRFKSKLE</sequence>
<dbReference type="PANTHER" id="PTHR30294:SF29">
    <property type="entry name" value="MULTIDRUG ABC TRANSPORTER PERMEASE YBHS-RELATED"/>
    <property type="match status" value="1"/>
</dbReference>
<feature type="transmembrane region" description="Helical" evidence="8">
    <location>
        <begin position="349"/>
        <end position="370"/>
    </location>
</feature>
<dbReference type="Gene3D" id="3.40.1710.10">
    <property type="entry name" value="abc type-2 transporter like domain"/>
    <property type="match status" value="1"/>
</dbReference>
<dbReference type="GO" id="GO:0140359">
    <property type="term" value="F:ABC-type transporter activity"/>
    <property type="evidence" value="ECO:0007669"/>
    <property type="project" value="InterPro"/>
</dbReference>
<feature type="transmembrane region" description="Helical" evidence="8">
    <location>
        <begin position="262"/>
        <end position="283"/>
    </location>
</feature>